<dbReference type="AlphaFoldDB" id="A0AA91Z2Y4"/>
<dbReference type="Proteomes" id="UP000216961">
    <property type="component" value="Unassembled WGS sequence"/>
</dbReference>
<accession>A0AA91Z2Y4</accession>
<proteinExistence type="predicted"/>
<reference evidence="1 2" key="1">
    <citation type="submission" date="2017-07" db="EMBL/GenBank/DDBJ databases">
        <title>Isolation and whole genome analysis of endospore-forming bacteria from heroin.</title>
        <authorList>
            <person name="Kalinowski J."/>
            <person name="Ahrens B."/>
            <person name="Al-Dilaimi A."/>
            <person name="Winkler A."/>
            <person name="Wibberg D."/>
            <person name="Schleenbecker U."/>
            <person name="Ruckert C."/>
            <person name="Wolfel R."/>
            <person name="Grass G."/>
        </authorList>
    </citation>
    <scope>NUCLEOTIDE SEQUENCE [LARGE SCALE GENOMIC DNA]</scope>
    <source>
        <strain evidence="1 2">7521-2</strain>
    </source>
</reference>
<gene>
    <name evidence="1" type="ORF">CHH57_01490</name>
</gene>
<protein>
    <submittedName>
        <fullName evidence="1">Uncharacterized protein</fullName>
    </submittedName>
</protein>
<name>A0AA91Z2Y4_NIACI</name>
<organism evidence="1 2">
    <name type="scientific">Niallia circulans</name>
    <name type="common">Bacillus circulans</name>
    <dbReference type="NCBI Taxonomy" id="1397"/>
    <lineage>
        <taxon>Bacteria</taxon>
        <taxon>Bacillati</taxon>
        <taxon>Bacillota</taxon>
        <taxon>Bacilli</taxon>
        <taxon>Bacillales</taxon>
        <taxon>Bacillaceae</taxon>
        <taxon>Niallia</taxon>
    </lineage>
</organism>
<dbReference type="RefSeq" id="WP_095328553.1">
    <property type="nucleotide sequence ID" value="NZ_NPBQ01000013.1"/>
</dbReference>
<evidence type="ECO:0000313" key="1">
    <source>
        <dbReference type="EMBL" id="PAD85011.1"/>
    </source>
</evidence>
<dbReference type="EMBL" id="NPBQ01000013">
    <property type="protein sequence ID" value="PAD85011.1"/>
    <property type="molecule type" value="Genomic_DNA"/>
</dbReference>
<evidence type="ECO:0000313" key="2">
    <source>
        <dbReference type="Proteomes" id="UP000216961"/>
    </source>
</evidence>
<sequence>MSLFYPNVSPNYVFPRNPDQYIQLIQTKIVKYNKVTLKEIPSYKHSIAVKKLEGTALNMVDTTPSSSNQFRVDFVTGDVFFHSAMEGEEIEISYTGTGQVNFGANKIIVNTSPTNEEEVTVQDILDTQEDIYTQVTDVKTTIERNQIVKLDDFNYLKDTTFQSPKEFTWISIANQDTFIIDTGKFTEKSLIDLSIGNVPQSSDNFILENEKTIKLLTPLPAGVKVYVKWSEGKKVVNNSVDVTGIYAELNKTNNNLYETATQLSIVERKKADQSDVETILAAVVSGAPKGFFNTLSSLQNAYPNGTDGIFLVLENGHIYLWINSSWQDAGVYQGIEVGNKTITANKLAAELKTTLGIDNVYPDTYFRKTLEQTISDTDYLIDLEKVGLITKISKGYELKVDTQSTTKTHLSEIKFGIVLNGDTISDGEHLNIGIKILRDSNFSSPVKIGIAFYDSSGNALTSHYLQKKESHYRLENQEIPLNAKTMNFTIQLDVRGFTTEFVDSFSFTELVINKGDGVGNPLGLAGRVKDLEDKSNFLGTTIFNRDSNGLLKTVTNDISSVEILRNANGYVTSMLKKWVNGKTQMTVINRDVNNIVTSIVTNEGESAL</sequence>
<comment type="caution">
    <text evidence="1">The sequence shown here is derived from an EMBL/GenBank/DDBJ whole genome shotgun (WGS) entry which is preliminary data.</text>
</comment>